<evidence type="ECO:0000256" key="4">
    <source>
        <dbReference type="ARBA" id="ARBA00022825"/>
    </source>
</evidence>
<dbReference type="InterPro" id="IPR036365">
    <property type="entry name" value="PGBD-like_sf"/>
</dbReference>
<dbReference type="InterPro" id="IPR036366">
    <property type="entry name" value="PGBDSf"/>
</dbReference>
<evidence type="ECO:0000256" key="1">
    <source>
        <dbReference type="ARBA" id="ARBA00011073"/>
    </source>
</evidence>
<keyword evidence="3" id="KW-0378">Hydrolase</keyword>
<dbReference type="GO" id="GO:0004252">
    <property type="term" value="F:serine-type endopeptidase activity"/>
    <property type="evidence" value="ECO:0007669"/>
    <property type="project" value="InterPro"/>
</dbReference>
<dbReference type="Gene3D" id="3.40.50.200">
    <property type="entry name" value="Peptidase S8/S53 domain"/>
    <property type="match status" value="1"/>
</dbReference>
<sequence length="1219" mass="126350">MAFVDVQLIDGLGLPYIAGAEAGLADPQLDPLFDAAWQALLAAFPGLSLQPLFDSLPVEQLADLVDAVRLGGNEPPDPFVWFTLPCEDAAAQALATATSALPMVRFAGVRDKTYLPVSYGTNPDAQRTLQIQPSPNGVDAVYAWDVAGGAGDGARVADIESGWLLTHEELIGARVRKLSVFGSAFVDHGTGVVGIVAGSDNGVGTIGIAPGAAVDLVTEDRGGVVNRAAAIAVATANLSSGDILLIEGALPFTPAPQPAILVEFDPAVQVAIGIAVGRGITVIEPAGNGGVDLDKFPFLAHTRPDSPTFSGAIVVGAGEFSGPPSDQWARTFSSFGSRVDCFAAGAAIRAPAASAPNAYQSFSGTSGASAIIAASAALLQSMTRAATGGTLLPADVRRLFRSASLGVLPDDPLGARIGAMPDLRKIIRAQGLVRVLPVAGATSGGDALFIVHLDADNRMVRRHWTFFTGWGRPLAADPPNDRFELVAAQPAAISTEETQPLARLRHDAFFGGAGGIQHMFWDSLGQQGDVSKPVVASGLVADGRAVAVALPTPDRLLLAATNPQGRLVVFVGDPQTLLAGMSAPLVLDSVASYRRVAGPVLVSRGAGSADVVAIEDGGSFKWYTGNVLATVGTGWSGAVTDSSGVAFEPGARPALLALGGRLIAAAVGPEGWLRAIDIDPASQTIAEPVVVDVQATIDTLGPLALALAGNRVVVLAVDTERVLRAATRAIAGGDWTPLLPIVSDTAISPLGGVTAVSIDLGVMAIAVDVGGTIRSALSANGLEWTVLAPLSPLAEPADFTETSPLRSARLTGDPTLRSCLAGEHRMMAGDDGLPVMRLQQALIDLGRSVGPTGADGVFGPDTGAAVTDYKTDKGLVPDDPVVGPGTTRALDADLLFEPPGLDPTFAEFSPFVVEHRLEQFVALELASLLHAPLDSWRHMLGRSALALLGSGALLGIVARSRLDDLKERFTRTADSMQRGISADTLFSQAADSNNPAVTMMFSSGGTIKSFIVVSDATILGRETIVRRVDGTHAPVTLQGVLVHELTHARNAPALEALRATADTDALVYADTALAQARSATGSPSANVFRSFVSELTARHVHWVVLKELAGTPGSLAVLSLPADQLAEAALIYFVEISHLFDSNGYIAGINAQHDAKRFSQLALWLKHCADQSFSDADDQDRQSTLVFQAAARVCAEWAVDGPLDVPDESGLYPLPNDFA</sequence>
<evidence type="ECO:0000256" key="3">
    <source>
        <dbReference type="ARBA" id="ARBA00022801"/>
    </source>
</evidence>
<dbReference type="AlphaFoldDB" id="A0A2I8EY78"/>
<evidence type="ECO:0000313" key="8">
    <source>
        <dbReference type="EMBL" id="AUT64585.1"/>
    </source>
</evidence>
<dbReference type="Pfam" id="PF01471">
    <property type="entry name" value="PG_binding_1"/>
    <property type="match status" value="1"/>
</dbReference>
<evidence type="ECO:0000313" key="9">
    <source>
        <dbReference type="Proteomes" id="UP000243502"/>
    </source>
</evidence>
<proteinExistence type="inferred from homology"/>
<protein>
    <submittedName>
        <fullName evidence="8">Serine protease</fullName>
    </submittedName>
</protein>
<evidence type="ECO:0000259" key="7">
    <source>
        <dbReference type="Pfam" id="PF01471"/>
    </source>
</evidence>
<feature type="domain" description="Peptidoglycan binding-like" evidence="7">
    <location>
        <begin position="834"/>
        <end position="890"/>
    </location>
</feature>
<dbReference type="SUPFAM" id="SSF89372">
    <property type="entry name" value="Fucose-specific lectin"/>
    <property type="match status" value="1"/>
</dbReference>
<dbReference type="Pfam" id="PF00082">
    <property type="entry name" value="Peptidase_S8"/>
    <property type="match status" value="1"/>
</dbReference>
<dbReference type="Gene3D" id="1.10.101.10">
    <property type="entry name" value="PGBD-like superfamily/PGBD"/>
    <property type="match status" value="1"/>
</dbReference>
<dbReference type="InterPro" id="IPR036852">
    <property type="entry name" value="Peptidase_S8/S53_dom_sf"/>
</dbReference>
<name>A0A2I8EY78_9BURK</name>
<dbReference type="InterPro" id="IPR015500">
    <property type="entry name" value="Peptidase_S8_subtilisin-rel"/>
</dbReference>
<organism evidence="8 9">
    <name type="scientific">Paraburkholderia terrae</name>
    <dbReference type="NCBI Taxonomy" id="311230"/>
    <lineage>
        <taxon>Bacteria</taxon>
        <taxon>Pseudomonadati</taxon>
        <taxon>Pseudomonadota</taxon>
        <taxon>Betaproteobacteria</taxon>
        <taxon>Burkholderiales</taxon>
        <taxon>Burkholderiaceae</taxon>
        <taxon>Paraburkholderia</taxon>
    </lineage>
</organism>
<feature type="domain" description="Peptidase S8/S53" evidence="6">
    <location>
        <begin position="186"/>
        <end position="401"/>
    </location>
</feature>
<dbReference type="EMBL" id="CP026113">
    <property type="protein sequence ID" value="AUT64585.1"/>
    <property type="molecule type" value="Genomic_DNA"/>
</dbReference>
<dbReference type="InterPro" id="IPR000209">
    <property type="entry name" value="Peptidase_S8/S53_dom"/>
</dbReference>
<gene>
    <name evidence="8" type="ORF">C2L65_33545</name>
</gene>
<dbReference type="PRINTS" id="PR00723">
    <property type="entry name" value="SUBTILISIN"/>
</dbReference>
<dbReference type="InterPro" id="IPR050131">
    <property type="entry name" value="Peptidase_S8_subtilisin-like"/>
</dbReference>
<comment type="caution">
    <text evidence="5">Lacks conserved residue(s) required for the propagation of feature annotation.</text>
</comment>
<evidence type="ECO:0000256" key="5">
    <source>
        <dbReference type="PROSITE-ProRule" id="PRU01240"/>
    </source>
</evidence>
<dbReference type="KEGG" id="pter:C2L65_33545"/>
<dbReference type="SUPFAM" id="SSF47090">
    <property type="entry name" value="PGBD-like"/>
    <property type="match status" value="1"/>
</dbReference>
<evidence type="ECO:0000256" key="2">
    <source>
        <dbReference type="ARBA" id="ARBA00022670"/>
    </source>
</evidence>
<dbReference type="PANTHER" id="PTHR43806:SF11">
    <property type="entry name" value="CEREVISIN-RELATED"/>
    <property type="match status" value="1"/>
</dbReference>
<comment type="similarity">
    <text evidence="1 5">Belongs to the peptidase S8 family.</text>
</comment>
<keyword evidence="2 8" id="KW-0645">Protease</keyword>
<dbReference type="PROSITE" id="PS51892">
    <property type="entry name" value="SUBTILASE"/>
    <property type="match status" value="1"/>
</dbReference>
<keyword evidence="4" id="KW-0720">Serine protease</keyword>
<dbReference type="GO" id="GO:0006508">
    <property type="term" value="P:proteolysis"/>
    <property type="evidence" value="ECO:0007669"/>
    <property type="project" value="UniProtKB-KW"/>
</dbReference>
<dbReference type="SUPFAM" id="SSF52743">
    <property type="entry name" value="Subtilisin-like"/>
    <property type="match status" value="1"/>
</dbReference>
<dbReference type="InterPro" id="IPR002477">
    <property type="entry name" value="Peptidoglycan-bd-like"/>
</dbReference>
<evidence type="ECO:0000259" key="6">
    <source>
        <dbReference type="Pfam" id="PF00082"/>
    </source>
</evidence>
<dbReference type="Proteomes" id="UP000243502">
    <property type="component" value="Chromosome 3"/>
</dbReference>
<dbReference type="PANTHER" id="PTHR43806">
    <property type="entry name" value="PEPTIDASE S8"/>
    <property type="match status" value="1"/>
</dbReference>
<accession>A0A2I8EY78</accession>
<reference evidence="8 9" key="1">
    <citation type="submission" date="2018-01" db="EMBL/GenBank/DDBJ databases">
        <title>Species boundaries and ecological features among Paraburkholderia terrae DSMZ17804T, P. hospita DSMZ17164T and P. caribensis DSMZ13236T.</title>
        <authorList>
            <person name="Pratama A.A."/>
        </authorList>
    </citation>
    <scope>NUCLEOTIDE SEQUENCE [LARGE SCALE GENOMIC DNA]</scope>
    <source>
        <strain evidence="8 9">DSM 17804</strain>
    </source>
</reference>
<dbReference type="OrthoDB" id="9790784at2"/>
<dbReference type="RefSeq" id="WP_042311969.1">
    <property type="nucleotide sequence ID" value="NZ_CP026113.1"/>
</dbReference>